<proteinExistence type="predicted"/>
<dbReference type="EMBL" id="BK015095">
    <property type="protein sequence ID" value="DAD90837.1"/>
    <property type="molecule type" value="Genomic_DNA"/>
</dbReference>
<accession>A0A8S5N7T5</accession>
<evidence type="ECO:0000313" key="1">
    <source>
        <dbReference type="EMBL" id="DAD90837.1"/>
    </source>
</evidence>
<reference evidence="1" key="1">
    <citation type="journal article" date="2021" name="Proc. Natl. Acad. Sci. U.S.A.">
        <title>A Catalog of Tens of Thousands of Viruses from Human Metagenomes Reveals Hidden Associations with Chronic Diseases.</title>
        <authorList>
            <person name="Tisza M.J."/>
            <person name="Buck C.B."/>
        </authorList>
    </citation>
    <scope>NUCLEOTIDE SEQUENCE</scope>
    <source>
        <strain evidence="1">Ct0dB2</strain>
    </source>
</reference>
<sequence>MSLSMTDYAKHTSHRGMQEKVHAVCVLDLMGS</sequence>
<protein>
    <submittedName>
        <fullName evidence="1">Uncharacterized protein</fullName>
    </submittedName>
</protein>
<name>A0A8S5N7T5_9CAUD</name>
<organism evidence="1">
    <name type="scientific">Podoviridae sp. ct0dB2</name>
    <dbReference type="NCBI Taxonomy" id="2826535"/>
    <lineage>
        <taxon>Viruses</taxon>
        <taxon>Duplodnaviria</taxon>
        <taxon>Heunggongvirae</taxon>
        <taxon>Uroviricota</taxon>
        <taxon>Caudoviricetes</taxon>
    </lineage>
</organism>